<dbReference type="EMBL" id="GEZM01031681">
    <property type="protein sequence ID" value="JAV84871.1"/>
    <property type="molecule type" value="Transcribed_RNA"/>
</dbReference>
<accession>A0A1Y1MGZ4</accession>
<sequence>MVELDNLDKRRRSSGGKLRGCVSGSNLLRREDEVDNGSVECRESLAWRGVEEDDDDDFSGAGSLGSRYDTGRELLLEGDLLLDELFVGDTGSECGCVWCCKKSRSSTLELGVCFLDDEVEVDDCFLLPPKNFIF</sequence>
<protein>
    <submittedName>
        <fullName evidence="1">Uncharacterized protein</fullName>
    </submittedName>
</protein>
<evidence type="ECO:0000313" key="1">
    <source>
        <dbReference type="EMBL" id="JAV84871.1"/>
    </source>
</evidence>
<name>A0A1Y1MGZ4_PHOPY</name>
<reference evidence="1" key="1">
    <citation type="journal article" date="2016" name="Sci. Rep.">
        <title>Molecular characterization of firefly nuptial gifts: a multi-omics approach sheds light on postcopulatory sexual selection.</title>
        <authorList>
            <person name="Al-Wathiqui N."/>
            <person name="Fallon T.R."/>
            <person name="South A."/>
            <person name="Weng J.K."/>
            <person name="Lewis S.M."/>
        </authorList>
    </citation>
    <scope>NUCLEOTIDE SEQUENCE</scope>
</reference>
<dbReference type="AlphaFoldDB" id="A0A1Y1MGZ4"/>
<proteinExistence type="predicted"/>
<organism evidence="1">
    <name type="scientific">Photinus pyralis</name>
    <name type="common">Common eastern firefly</name>
    <name type="synonym">Lampyris pyralis</name>
    <dbReference type="NCBI Taxonomy" id="7054"/>
    <lineage>
        <taxon>Eukaryota</taxon>
        <taxon>Metazoa</taxon>
        <taxon>Ecdysozoa</taxon>
        <taxon>Arthropoda</taxon>
        <taxon>Hexapoda</taxon>
        <taxon>Insecta</taxon>
        <taxon>Pterygota</taxon>
        <taxon>Neoptera</taxon>
        <taxon>Endopterygota</taxon>
        <taxon>Coleoptera</taxon>
        <taxon>Polyphaga</taxon>
        <taxon>Elateriformia</taxon>
        <taxon>Elateroidea</taxon>
        <taxon>Lampyridae</taxon>
        <taxon>Lampyrinae</taxon>
        <taxon>Photinus</taxon>
    </lineage>
</organism>